<dbReference type="InterPro" id="IPR013717">
    <property type="entry name" value="PIG-P"/>
</dbReference>
<feature type="transmembrane region" description="Helical" evidence="5">
    <location>
        <begin position="7"/>
        <end position="26"/>
    </location>
</feature>
<keyword evidence="3 5" id="KW-1133">Transmembrane helix</keyword>
<evidence type="ECO:0000256" key="1">
    <source>
        <dbReference type="ARBA" id="ARBA00004141"/>
    </source>
</evidence>
<feature type="non-terminal residue" evidence="7">
    <location>
        <position position="1"/>
    </location>
</feature>
<reference evidence="7 8" key="1">
    <citation type="journal article" date="2016" name="Mol. Biol. Evol.">
        <title>Comparative Genomics of Early-Diverging Mushroom-Forming Fungi Provides Insights into the Origins of Lignocellulose Decay Capabilities.</title>
        <authorList>
            <person name="Nagy L.G."/>
            <person name="Riley R."/>
            <person name="Tritt A."/>
            <person name="Adam C."/>
            <person name="Daum C."/>
            <person name="Floudas D."/>
            <person name="Sun H."/>
            <person name="Yadav J.S."/>
            <person name="Pangilinan J."/>
            <person name="Larsson K.H."/>
            <person name="Matsuura K."/>
            <person name="Barry K."/>
            <person name="Labutti K."/>
            <person name="Kuo R."/>
            <person name="Ohm R.A."/>
            <person name="Bhattacharya S.S."/>
            <person name="Shirouzu T."/>
            <person name="Yoshinaga Y."/>
            <person name="Martin F.M."/>
            <person name="Grigoriev I.V."/>
            <person name="Hibbett D.S."/>
        </authorList>
    </citation>
    <scope>NUCLEOTIDE SEQUENCE [LARGE SCALE GENOMIC DNA]</scope>
    <source>
        <strain evidence="7 8">HHB12733</strain>
    </source>
</reference>
<evidence type="ECO:0000313" key="7">
    <source>
        <dbReference type="EMBL" id="KZT61028.1"/>
    </source>
</evidence>
<keyword evidence="8" id="KW-1185">Reference proteome</keyword>
<organism evidence="7 8">
    <name type="scientific">Calocera cornea HHB12733</name>
    <dbReference type="NCBI Taxonomy" id="1353952"/>
    <lineage>
        <taxon>Eukaryota</taxon>
        <taxon>Fungi</taxon>
        <taxon>Dikarya</taxon>
        <taxon>Basidiomycota</taxon>
        <taxon>Agaricomycotina</taxon>
        <taxon>Dacrymycetes</taxon>
        <taxon>Dacrymycetales</taxon>
        <taxon>Dacrymycetaceae</taxon>
        <taxon>Calocera</taxon>
    </lineage>
</organism>
<dbReference type="PANTHER" id="PTHR46346:SF1">
    <property type="entry name" value="PHOSPHATIDYLINOSITOL N-ACETYLGLUCOSAMINYLTRANSFERASE SUBUNIT P"/>
    <property type="match status" value="1"/>
</dbReference>
<dbReference type="GO" id="GO:0005783">
    <property type="term" value="C:endoplasmic reticulum"/>
    <property type="evidence" value="ECO:0007669"/>
    <property type="project" value="TreeGrafter"/>
</dbReference>
<evidence type="ECO:0000256" key="4">
    <source>
        <dbReference type="ARBA" id="ARBA00023136"/>
    </source>
</evidence>
<dbReference type="STRING" id="1353952.A0A165IVD4"/>
<evidence type="ECO:0000256" key="5">
    <source>
        <dbReference type="SAM" id="Phobius"/>
    </source>
</evidence>
<feature type="domain" description="PIG-P" evidence="6">
    <location>
        <begin position="5"/>
        <end position="96"/>
    </location>
</feature>
<evidence type="ECO:0000256" key="3">
    <source>
        <dbReference type="ARBA" id="ARBA00022989"/>
    </source>
</evidence>
<comment type="subcellular location">
    <subcellularLocation>
        <location evidence="1">Membrane</location>
        <topology evidence="1">Multi-pass membrane protein</topology>
    </subcellularLocation>
</comment>
<accession>A0A165IVD4</accession>
<dbReference type="InterPro" id="IPR052263">
    <property type="entry name" value="GPI_Anchor_Biosynth"/>
</dbReference>
<dbReference type="AlphaFoldDB" id="A0A165IVD4"/>
<sequence>RTRAREVYGFVVYVGTLLLFALYLAWALTPDDCLASVGIAWYPNRRACPSRSAHTLEWAILVPAWSILVVLITYLTYLALALSATPAFTHMTTLTGTFPSLAFLP</sequence>
<dbReference type="GO" id="GO:0006506">
    <property type="term" value="P:GPI anchor biosynthetic process"/>
    <property type="evidence" value="ECO:0007669"/>
    <property type="project" value="TreeGrafter"/>
</dbReference>
<dbReference type="InParanoid" id="A0A165IVD4"/>
<keyword evidence="2 5" id="KW-0812">Transmembrane</keyword>
<proteinExistence type="predicted"/>
<dbReference type="Proteomes" id="UP000076842">
    <property type="component" value="Unassembled WGS sequence"/>
</dbReference>
<dbReference type="GO" id="GO:0016020">
    <property type="term" value="C:membrane"/>
    <property type="evidence" value="ECO:0007669"/>
    <property type="project" value="UniProtKB-SubCell"/>
</dbReference>
<gene>
    <name evidence="7" type="ORF">CALCODRAFT_422638</name>
</gene>
<evidence type="ECO:0000259" key="6">
    <source>
        <dbReference type="Pfam" id="PF08510"/>
    </source>
</evidence>
<dbReference type="PANTHER" id="PTHR46346">
    <property type="entry name" value="PHOSPHATIDYLINOSITOL N-ACETYLGLUCOSAMINYLTRANSFERASE SUBUNIT P"/>
    <property type="match status" value="1"/>
</dbReference>
<dbReference type="Pfam" id="PF08510">
    <property type="entry name" value="PIG-P"/>
    <property type="match status" value="1"/>
</dbReference>
<name>A0A165IVD4_9BASI</name>
<keyword evidence="4 5" id="KW-0472">Membrane</keyword>
<evidence type="ECO:0000256" key="2">
    <source>
        <dbReference type="ARBA" id="ARBA00022692"/>
    </source>
</evidence>
<feature type="transmembrane region" description="Helical" evidence="5">
    <location>
        <begin position="58"/>
        <end position="82"/>
    </location>
</feature>
<feature type="non-terminal residue" evidence="7">
    <location>
        <position position="105"/>
    </location>
</feature>
<dbReference type="EMBL" id="KV423926">
    <property type="protein sequence ID" value="KZT61028.1"/>
    <property type="molecule type" value="Genomic_DNA"/>
</dbReference>
<protein>
    <recommendedName>
        <fullName evidence="6">PIG-P domain-containing protein</fullName>
    </recommendedName>
</protein>
<evidence type="ECO:0000313" key="8">
    <source>
        <dbReference type="Proteomes" id="UP000076842"/>
    </source>
</evidence>